<sequence length="95" mass="11009">MAWRSEISRRARELRILFCQTSPGSETTRDYILKNYKQLKTLNPTLPILLRECSGIQPRLWIRYPYGVEQSATLDGLSVEQIDAKLEELVKDAPE</sequence>
<evidence type="ECO:0000313" key="12">
    <source>
        <dbReference type="EMBL" id="EFJ28496.1"/>
    </source>
</evidence>
<dbReference type="InParanoid" id="D8RAW6"/>
<dbReference type="Proteomes" id="UP000001514">
    <property type="component" value="Unassembled WGS sequence"/>
</dbReference>
<dbReference type="GO" id="GO:0045271">
    <property type="term" value="C:respiratory chain complex I"/>
    <property type="evidence" value="ECO:0000318"/>
    <property type="project" value="GO_Central"/>
</dbReference>
<keyword evidence="14" id="KW-1185">Reference proteome</keyword>
<dbReference type="FunCoup" id="D8RAW6">
    <property type="interactions" value="3121"/>
</dbReference>
<comment type="function">
    <text evidence="1">Accessory subunit of the mitochondrial membrane respiratory chain NADH dehydrogenase (Complex I), that is believed not to be involved in catalysis. Complex I functions in the transfer of electrons from NADH to the respiratory chain. The immediate electron acceptor for the enzyme is believed to be ubiquinone.</text>
</comment>
<keyword evidence="9" id="KW-0472">Membrane</keyword>
<evidence type="ECO:0000256" key="2">
    <source>
        <dbReference type="ARBA" id="ARBA00004443"/>
    </source>
</evidence>
<proteinExistence type="inferred from homology"/>
<dbReference type="PANTHER" id="PTHR12878">
    <property type="entry name" value="NADH-UBIQUINONE OXIDOREDUCTASE B8 SUBUNIT"/>
    <property type="match status" value="1"/>
</dbReference>
<evidence type="ECO:0000313" key="13">
    <source>
        <dbReference type="EMBL" id="EFJ30384.1"/>
    </source>
</evidence>
<keyword evidence="8" id="KW-0496">Mitochondrion</keyword>
<dbReference type="SMART" id="SM00916">
    <property type="entry name" value="L51_S25_CI-B8"/>
    <property type="match status" value="1"/>
</dbReference>
<feature type="disulfide bond" description="Redox-active" evidence="10">
    <location>
        <begin position="19"/>
        <end position="53"/>
    </location>
</feature>
<dbReference type="EMBL" id="GL377579">
    <property type="protein sequence ID" value="EFJ28496.1"/>
    <property type="molecule type" value="Genomic_DNA"/>
</dbReference>
<keyword evidence="5" id="KW-0679">Respiratory chain</keyword>
<keyword evidence="6" id="KW-0999">Mitochondrion inner membrane</keyword>
<gene>
    <name evidence="13" type="ORF">SELMODRAFT_89750</name>
    <name evidence="12" type="ORF">SELMODRAFT_93947</name>
</gene>
<dbReference type="Pfam" id="PF05047">
    <property type="entry name" value="L51_S25_CI-B8"/>
    <property type="match status" value="1"/>
</dbReference>
<evidence type="ECO:0000256" key="6">
    <source>
        <dbReference type="ARBA" id="ARBA00022792"/>
    </source>
</evidence>
<dbReference type="eggNOG" id="KOG3446">
    <property type="taxonomic scope" value="Eukaryota"/>
</dbReference>
<dbReference type="AlphaFoldDB" id="D8RAW6"/>
<dbReference type="InterPro" id="IPR007741">
    <property type="entry name" value="Ribosomal_mL43/mS25/NADH_DH"/>
</dbReference>
<dbReference type="Gene3D" id="3.40.30.10">
    <property type="entry name" value="Glutaredoxin"/>
    <property type="match status" value="1"/>
</dbReference>
<keyword evidence="4" id="KW-0813">Transport</keyword>
<reference evidence="13 14" key="1">
    <citation type="journal article" date="2011" name="Science">
        <title>The Selaginella genome identifies genetic changes associated with the evolution of vascular plants.</title>
        <authorList>
            <person name="Banks J.A."/>
            <person name="Nishiyama T."/>
            <person name="Hasebe M."/>
            <person name="Bowman J.L."/>
            <person name="Gribskov M."/>
            <person name="dePamphilis C."/>
            <person name="Albert V.A."/>
            <person name="Aono N."/>
            <person name="Aoyama T."/>
            <person name="Ambrose B.A."/>
            <person name="Ashton N.W."/>
            <person name="Axtell M.J."/>
            <person name="Barker E."/>
            <person name="Barker M.S."/>
            <person name="Bennetzen J.L."/>
            <person name="Bonawitz N.D."/>
            <person name="Chapple C."/>
            <person name="Cheng C."/>
            <person name="Correa L.G."/>
            <person name="Dacre M."/>
            <person name="DeBarry J."/>
            <person name="Dreyer I."/>
            <person name="Elias M."/>
            <person name="Engstrom E.M."/>
            <person name="Estelle M."/>
            <person name="Feng L."/>
            <person name="Finet C."/>
            <person name="Floyd S.K."/>
            <person name="Frommer W.B."/>
            <person name="Fujita T."/>
            <person name="Gramzow L."/>
            <person name="Gutensohn M."/>
            <person name="Harholt J."/>
            <person name="Hattori M."/>
            <person name="Heyl A."/>
            <person name="Hirai T."/>
            <person name="Hiwatashi Y."/>
            <person name="Ishikawa M."/>
            <person name="Iwata M."/>
            <person name="Karol K.G."/>
            <person name="Koehler B."/>
            <person name="Kolukisaoglu U."/>
            <person name="Kubo M."/>
            <person name="Kurata T."/>
            <person name="Lalonde S."/>
            <person name="Li K."/>
            <person name="Li Y."/>
            <person name="Litt A."/>
            <person name="Lyons E."/>
            <person name="Manning G."/>
            <person name="Maruyama T."/>
            <person name="Michael T.P."/>
            <person name="Mikami K."/>
            <person name="Miyazaki S."/>
            <person name="Morinaga S."/>
            <person name="Murata T."/>
            <person name="Mueller-Roeber B."/>
            <person name="Nelson D.R."/>
            <person name="Obara M."/>
            <person name="Oguri Y."/>
            <person name="Olmstead R.G."/>
            <person name="Onodera N."/>
            <person name="Petersen B.L."/>
            <person name="Pils B."/>
            <person name="Prigge M."/>
            <person name="Rensing S.A."/>
            <person name="Riano-Pachon D.M."/>
            <person name="Roberts A.W."/>
            <person name="Sato Y."/>
            <person name="Scheller H.V."/>
            <person name="Schulz B."/>
            <person name="Schulz C."/>
            <person name="Shakirov E.V."/>
            <person name="Shibagaki N."/>
            <person name="Shinohara N."/>
            <person name="Shippen D.E."/>
            <person name="Soerensen I."/>
            <person name="Sotooka R."/>
            <person name="Sugimoto N."/>
            <person name="Sugita M."/>
            <person name="Sumikawa N."/>
            <person name="Tanurdzic M."/>
            <person name="Theissen G."/>
            <person name="Ulvskov P."/>
            <person name="Wakazuki S."/>
            <person name="Weng J.K."/>
            <person name="Willats W.W."/>
            <person name="Wipf D."/>
            <person name="Wolf P.G."/>
            <person name="Yang L."/>
            <person name="Zimmer A.D."/>
            <person name="Zhu Q."/>
            <person name="Mitros T."/>
            <person name="Hellsten U."/>
            <person name="Loque D."/>
            <person name="Otillar R."/>
            <person name="Salamov A."/>
            <person name="Schmutz J."/>
            <person name="Shapiro H."/>
            <person name="Lindquist E."/>
            <person name="Lucas S."/>
            <person name="Rokhsar D."/>
            <person name="Grigoriev I.V."/>
        </authorList>
    </citation>
    <scope>NUCLEOTIDE SEQUENCE [LARGE SCALE GENOMIC DNA]</scope>
</reference>
<dbReference type="Gramene" id="EFJ30384">
    <property type="protein sequence ID" value="EFJ30384"/>
    <property type="gene ID" value="SELMODRAFT_89750"/>
</dbReference>
<dbReference type="GO" id="GO:0005743">
    <property type="term" value="C:mitochondrial inner membrane"/>
    <property type="evidence" value="ECO:0007669"/>
    <property type="project" value="UniProtKB-SubCell"/>
</dbReference>
<evidence type="ECO:0000256" key="4">
    <source>
        <dbReference type="ARBA" id="ARBA00022448"/>
    </source>
</evidence>
<evidence type="ECO:0000256" key="8">
    <source>
        <dbReference type="ARBA" id="ARBA00023128"/>
    </source>
</evidence>
<dbReference type="InterPro" id="IPR016464">
    <property type="entry name" value="NADH_Ub_cplx-1_asu_su-2"/>
</dbReference>
<dbReference type="OrthoDB" id="10250268at2759"/>
<evidence type="ECO:0000256" key="9">
    <source>
        <dbReference type="ARBA" id="ARBA00023136"/>
    </source>
</evidence>
<name>D8RAW6_SELML</name>
<evidence type="ECO:0000256" key="7">
    <source>
        <dbReference type="ARBA" id="ARBA00022982"/>
    </source>
</evidence>
<dbReference type="KEGG" id="smo:SELMODRAFT_89750"/>
<accession>D8RAW6</accession>
<dbReference type="OMA" id="FIEQQYV"/>
<protein>
    <recommendedName>
        <fullName evidence="11">Ribosomal protein/NADH dehydrogenase domain-containing protein</fullName>
    </recommendedName>
</protein>
<dbReference type="PANTHER" id="PTHR12878:SF0">
    <property type="entry name" value="NADH DEHYDROGENASE [UBIQUINONE] 1 ALPHA SUBCOMPLEX SUBUNIT 2"/>
    <property type="match status" value="1"/>
</dbReference>
<dbReference type="InterPro" id="IPR036249">
    <property type="entry name" value="Thioredoxin-like_sf"/>
</dbReference>
<dbReference type="SUPFAM" id="SSF52833">
    <property type="entry name" value="Thioredoxin-like"/>
    <property type="match status" value="1"/>
</dbReference>
<evidence type="ECO:0000256" key="1">
    <source>
        <dbReference type="ARBA" id="ARBA00003195"/>
    </source>
</evidence>
<evidence type="ECO:0000256" key="10">
    <source>
        <dbReference type="PIRSR" id="PIRSR005822-1"/>
    </source>
</evidence>
<keyword evidence="7" id="KW-0249">Electron transport</keyword>
<evidence type="ECO:0000256" key="5">
    <source>
        <dbReference type="ARBA" id="ARBA00022660"/>
    </source>
</evidence>
<dbReference type="STRING" id="88036.D8RAW6"/>
<evidence type="ECO:0000313" key="14">
    <source>
        <dbReference type="Proteomes" id="UP000001514"/>
    </source>
</evidence>
<dbReference type="PIRSF" id="PIRSF005822">
    <property type="entry name" value="NDUA2"/>
    <property type="match status" value="1"/>
</dbReference>
<dbReference type="KEGG" id="smo:SELMODRAFT_93947"/>
<dbReference type="FunFam" id="3.40.30.10:FF:000179">
    <property type="entry name" value="NADH-ubiquinone oxidoreductase 10.5 kDa subunit"/>
    <property type="match status" value="1"/>
</dbReference>
<feature type="domain" description="Ribosomal protein/NADH dehydrogenase" evidence="11">
    <location>
        <begin position="20"/>
        <end position="93"/>
    </location>
</feature>
<dbReference type="HOGENOM" id="CLU_110897_1_0_1"/>
<dbReference type="EMBL" id="GL377575">
    <property type="protein sequence ID" value="EFJ30384.1"/>
    <property type="molecule type" value="Genomic_DNA"/>
</dbReference>
<evidence type="ECO:0000256" key="3">
    <source>
        <dbReference type="ARBA" id="ARBA00008939"/>
    </source>
</evidence>
<evidence type="ECO:0000259" key="11">
    <source>
        <dbReference type="SMART" id="SM00916"/>
    </source>
</evidence>
<comment type="subcellular location">
    <subcellularLocation>
        <location evidence="2">Mitochondrion inner membrane</location>
        <topology evidence="2">Peripheral membrane protein</topology>
        <orientation evidence="2">Matrix side</orientation>
    </subcellularLocation>
</comment>
<organism evidence="14">
    <name type="scientific">Selaginella moellendorffii</name>
    <name type="common">Spikemoss</name>
    <dbReference type="NCBI Taxonomy" id="88036"/>
    <lineage>
        <taxon>Eukaryota</taxon>
        <taxon>Viridiplantae</taxon>
        <taxon>Streptophyta</taxon>
        <taxon>Embryophyta</taxon>
        <taxon>Tracheophyta</taxon>
        <taxon>Lycopodiopsida</taxon>
        <taxon>Selaginellales</taxon>
        <taxon>Selaginellaceae</taxon>
        <taxon>Selaginella</taxon>
    </lineage>
</organism>
<dbReference type="Gramene" id="EFJ28496">
    <property type="protein sequence ID" value="EFJ28496"/>
    <property type="gene ID" value="SELMODRAFT_93947"/>
</dbReference>
<keyword evidence="10" id="KW-1015">Disulfide bond</keyword>
<comment type="similarity">
    <text evidence="3">Belongs to the complex I NDUFA2 subunit family.</text>
</comment>